<evidence type="ECO:0000313" key="5">
    <source>
        <dbReference type="Proteomes" id="UP001331515"/>
    </source>
</evidence>
<evidence type="ECO:0000256" key="1">
    <source>
        <dbReference type="ARBA" id="ARBA00007343"/>
    </source>
</evidence>
<evidence type="ECO:0000256" key="2">
    <source>
        <dbReference type="ARBA" id="ARBA00023170"/>
    </source>
</evidence>
<dbReference type="Proteomes" id="UP001331515">
    <property type="component" value="Unassembled WGS sequence"/>
</dbReference>
<dbReference type="GO" id="GO:0098978">
    <property type="term" value="C:glutamatergic synapse"/>
    <property type="evidence" value="ECO:0007669"/>
    <property type="project" value="TreeGrafter"/>
</dbReference>
<feature type="transmembrane region" description="Helical" evidence="3">
    <location>
        <begin position="80"/>
        <end position="103"/>
    </location>
</feature>
<dbReference type="GO" id="GO:0007166">
    <property type="term" value="P:cell surface receptor signaling pathway"/>
    <property type="evidence" value="ECO:0007669"/>
    <property type="project" value="TreeGrafter"/>
</dbReference>
<keyword evidence="5" id="KW-1185">Reference proteome</keyword>
<evidence type="ECO:0000313" key="4">
    <source>
        <dbReference type="EMBL" id="KAK5906511.1"/>
    </source>
</evidence>
<dbReference type="EMBL" id="JAURVH010001530">
    <property type="protein sequence ID" value="KAK5906511.1"/>
    <property type="molecule type" value="Genomic_DNA"/>
</dbReference>
<dbReference type="GO" id="GO:0014069">
    <property type="term" value="C:postsynaptic density"/>
    <property type="evidence" value="ECO:0007669"/>
    <property type="project" value="TreeGrafter"/>
</dbReference>
<dbReference type="GO" id="GO:0005886">
    <property type="term" value="C:plasma membrane"/>
    <property type="evidence" value="ECO:0007669"/>
    <property type="project" value="TreeGrafter"/>
</dbReference>
<evidence type="ECO:0008006" key="6">
    <source>
        <dbReference type="Google" id="ProtNLM"/>
    </source>
</evidence>
<keyword evidence="3" id="KW-0812">Transmembrane</keyword>
<dbReference type="AlphaFoldDB" id="A0AAN8CLS8"/>
<gene>
    <name evidence="4" type="ORF">CgunFtcFv8_002371</name>
</gene>
<comment type="similarity">
    <text evidence="1">Belongs to the G-protein coupled receptor 2 family. Adhesion G-protein coupled receptor (ADGR) subfamily.</text>
</comment>
<organism evidence="4 5">
    <name type="scientific">Champsocephalus gunnari</name>
    <name type="common">Mackerel icefish</name>
    <dbReference type="NCBI Taxonomy" id="52237"/>
    <lineage>
        <taxon>Eukaryota</taxon>
        <taxon>Metazoa</taxon>
        <taxon>Chordata</taxon>
        <taxon>Craniata</taxon>
        <taxon>Vertebrata</taxon>
        <taxon>Euteleostomi</taxon>
        <taxon>Actinopterygii</taxon>
        <taxon>Neopterygii</taxon>
        <taxon>Teleostei</taxon>
        <taxon>Neoteleostei</taxon>
        <taxon>Acanthomorphata</taxon>
        <taxon>Eupercaria</taxon>
        <taxon>Perciformes</taxon>
        <taxon>Notothenioidei</taxon>
        <taxon>Channichthyidae</taxon>
        <taxon>Champsocephalus</taxon>
    </lineage>
</organism>
<dbReference type="PANTHER" id="PTHR45930">
    <property type="entry name" value="G-PROTEIN COUPLED RECEPTOR 124-LIKE PROTEIN"/>
    <property type="match status" value="1"/>
</dbReference>
<accession>A0AAN8CLS8</accession>
<protein>
    <recommendedName>
        <fullName evidence="6">G-protein coupled receptors family 2 profile 2 domain-containing protein</fullName>
    </recommendedName>
</protein>
<evidence type="ECO:0000256" key="3">
    <source>
        <dbReference type="SAM" id="Phobius"/>
    </source>
</evidence>
<keyword evidence="3" id="KW-1133">Transmembrane helix</keyword>
<keyword evidence="3" id="KW-0472">Membrane</keyword>
<name>A0AAN8CLS8_CHAGU</name>
<sequence length="158" mass="17745">MLWLTFTARNICKDVSKDPLRAHKRTRSAQTRTKPTILRFYLVSDGIPLIIVGVTAAFGMDNYGSRDDALYCWMAWEPSLGGFYAPVSFLVLVVCVYLLCSYIQLKRHPEKKYELRLLSEEQQQLSSSESNHHCHTDTGGGLCGGLSTICNRRVGVGQ</sequence>
<keyword evidence="2" id="KW-0675">Receptor</keyword>
<dbReference type="InterPro" id="IPR051963">
    <property type="entry name" value="Adhesion_GPCR_A"/>
</dbReference>
<dbReference type="PANTHER" id="PTHR45930:SF3">
    <property type="entry name" value="ADHESION G PROTEIN-COUPLED RECEPTOR A1"/>
    <property type="match status" value="1"/>
</dbReference>
<feature type="transmembrane region" description="Helical" evidence="3">
    <location>
        <begin position="40"/>
        <end position="60"/>
    </location>
</feature>
<dbReference type="Gene3D" id="1.20.1070.10">
    <property type="entry name" value="Rhodopsin 7-helix transmembrane proteins"/>
    <property type="match status" value="1"/>
</dbReference>
<reference evidence="4 5" key="1">
    <citation type="journal article" date="2023" name="Mol. Biol. Evol.">
        <title>Genomics of Secondarily Temperate Adaptation in the Only Non-Antarctic Icefish.</title>
        <authorList>
            <person name="Rivera-Colon A.G."/>
            <person name="Rayamajhi N."/>
            <person name="Minhas B.F."/>
            <person name="Madrigal G."/>
            <person name="Bilyk K.T."/>
            <person name="Yoon V."/>
            <person name="Hune M."/>
            <person name="Gregory S."/>
            <person name="Cheng C.H.C."/>
            <person name="Catchen J.M."/>
        </authorList>
    </citation>
    <scope>NUCLEOTIDE SEQUENCE [LARGE SCALE GENOMIC DNA]</scope>
    <source>
        <tissue evidence="4">White muscle</tissue>
    </source>
</reference>
<proteinExistence type="inferred from homology"/>
<comment type="caution">
    <text evidence="4">The sequence shown here is derived from an EMBL/GenBank/DDBJ whole genome shotgun (WGS) entry which is preliminary data.</text>
</comment>